<keyword evidence="6" id="KW-0812">Transmembrane</keyword>
<feature type="domain" description="Response regulatory" evidence="16">
    <location>
        <begin position="1239"/>
        <end position="1358"/>
    </location>
</feature>
<dbReference type="PROSITE" id="PS50110">
    <property type="entry name" value="RESPONSE_REGULATORY"/>
    <property type="match status" value="1"/>
</dbReference>
<dbReference type="SMART" id="SM00388">
    <property type="entry name" value="HisKA"/>
    <property type="match status" value="1"/>
</dbReference>
<dbReference type="SUPFAM" id="SSF63829">
    <property type="entry name" value="Calcium-dependent phosphotriesterase"/>
    <property type="match status" value="2"/>
</dbReference>
<gene>
    <name evidence="18" type="ORF">ACFSJ3_15810</name>
</gene>
<dbReference type="SUPFAM" id="SSF55874">
    <property type="entry name" value="ATPase domain of HSP90 chaperone/DNA topoisomerase II/histidine kinase"/>
    <property type="match status" value="1"/>
</dbReference>
<dbReference type="Gene3D" id="1.20.120.160">
    <property type="entry name" value="HPT domain"/>
    <property type="match status" value="1"/>
</dbReference>
<dbReference type="InterPro" id="IPR013783">
    <property type="entry name" value="Ig-like_fold"/>
</dbReference>
<evidence type="ECO:0000313" key="19">
    <source>
        <dbReference type="Proteomes" id="UP001597380"/>
    </source>
</evidence>
<dbReference type="InterPro" id="IPR011123">
    <property type="entry name" value="Y_Y_Y"/>
</dbReference>
<evidence type="ECO:0000313" key="18">
    <source>
        <dbReference type="EMBL" id="MFD2097464.1"/>
    </source>
</evidence>
<dbReference type="InterPro" id="IPR005467">
    <property type="entry name" value="His_kinase_dom"/>
</dbReference>
<dbReference type="Proteomes" id="UP001597380">
    <property type="component" value="Unassembled WGS sequence"/>
</dbReference>
<reference evidence="19" key="1">
    <citation type="journal article" date="2019" name="Int. J. Syst. Evol. Microbiol.">
        <title>The Global Catalogue of Microorganisms (GCM) 10K type strain sequencing project: providing services to taxonomists for standard genome sequencing and annotation.</title>
        <authorList>
            <consortium name="The Broad Institute Genomics Platform"/>
            <consortium name="The Broad Institute Genome Sequencing Center for Infectious Disease"/>
            <person name="Wu L."/>
            <person name="Ma J."/>
        </authorList>
    </citation>
    <scope>NUCLEOTIDE SEQUENCE [LARGE SCALE GENOMIC DNA]</scope>
    <source>
        <strain evidence="19">CGMCC 1.10992</strain>
    </source>
</reference>
<dbReference type="Gene3D" id="3.40.50.2300">
    <property type="match status" value="1"/>
</dbReference>
<dbReference type="Pfam" id="PF07494">
    <property type="entry name" value="Reg_prop"/>
    <property type="match status" value="3"/>
</dbReference>
<evidence type="ECO:0000256" key="7">
    <source>
        <dbReference type="ARBA" id="ARBA00022741"/>
    </source>
</evidence>
<evidence type="ECO:0000259" key="16">
    <source>
        <dbReference type="PROSITE" id="PS50110"/>
    </source>
</evidence>
<dbReference type="RefSeq" id="WP_345340625.1">
    <property type="nucleotide sequence ID" value="NZ_BAABLI010000015.1"/>
</dbReference>
<feature type="coiled-coil region" evidence="14">
    <location>
        <begin position="809"/>
        <end position="864"/>
    </location>
</feature>
<dbReference type="InterPro" id="IPR008207">
    <property type="entry name" value="Sig_transdc_His_kin_Hpt_dom"/>
</dbReference>
<evidence type="ECO:0000256" key="14">
    <source>
        <dbReference type="SAM" id="Coils"/>
    </source>
</evidence>
<keyword evidence="5 13" id="KW-0597">Phosphoprotein</keyword>
<evidence type="ECO:0000256" key="8">
    <source>
        <dbReference type="ARBA" id="ARBA00022840"/>
    </source>
</evidence>
<dbReference type="Pfam" id="PF00512">
    <property type="entry name" value="HisKA"/>
    <property type="match status" value="1"/>
</dbReference>
<accession>A0ABW4XQM4</accession>
<evidence type="ECO:0000259" key="15">
    <source>
        <dbReference type="PROSITE" id="PS50109"/>
    </source>
</evidence>
<dbReference type="Gene3D" id="2.60.40.10">
    <property type="entry name" value="Immunoglobulins"/>
    <property type="match status" value="1"/>
</dbReference>
<keyword evidence="14" id="KW-0175">Coiled coil</keyword>
<sequence length="1499" mass="166997">MLLESGLLVRRRISLVSILLVLSLLLASRAAATSTPSVNYRFKPAPFSEQISQPTVKKLLEDKEGFLWLATQSGLIKLDGVQPKVFLNHRNEPGSLSGHNIADITQNSETGEVWVASYANGLNVLNSDGLTFTRYPLPDQSPSRYIWKIYLDSDGKLWIGFDGGGLGCFDTKNKEYINCGTEALHSLMKENTMMVAIEDHSGNIWIGTDGNGLIKHSKHTTKTLHYSIVSGHQNIELPSTITALLEDHLGRIWLGGDGHQIFTIENNSIIPIDTSSLEPNGNIRVIFQDDKKRIWIGADKGLATYNWEDESIQPFHGKNDIFIGNMVLNILQDSKGLVWVGTFSGVYFGTESVFEKTNKSSGLENELTFAFAETSKNYWVGTYHGLHIQDKTNGNISVFEEHGTPNTQRVMSLAAHKETLWIGTRADGLHELNTSTGKKERFISNAADPTTIGANGITKIYVDSSANLWVGTFGGGVSLRRNGEKEFKRLNHNFEDETSLNSNKVFAIFEDSSGEIWIGTDSGVNRFNPESETFTRYLIDDNPVKSRGFVSEILEDENSNLWITFENAVIKWSPEDRKQGIPEFQNITNDIGVINKKLYAALLDDHGYIWFSTNKGLVRVSTRDYTSKAYNKSHGLQDDDFNFASSYKAKNGDIFFGGNRGFNQFTPADIDVKGRNYEVILSKIFQLNKEIEYPVSPHKLAHATFKHSDYLLSFEFSALEFAKPHHIFYRYMLEGFDSEWVEIGHQNRATFTNIPSGNYTLKVQATGNTNYWNGPAMALDITILPPPWRTWWAYTIYTLLASLLIYRIYSQQREKSQRVRKQKEALEKEVALRTEDLTRLNLELEETVDELNVAKDRAEEANSAKSAFLANISHEIRTPMNSVLGMTELLLRSPLSEQQRRFAVTTQRSGEVLLGLINNLLDYSKIEAGKVELEQLQFNLHELITETCYLYADQAQREGVEINHIISQDVPEYVVGDPNRLRQILTNLVGNAIKFTQQGEINIRLSQALQGTRISVQDTGIGIAPDALKDIFNAFSQADISTTRKFGGTGLGLSICSQLADLMGGKIEVESEVDKGSCFSIIVSLPPASTALSNAPTLPFPTQVRTACRNAGEQEMVTSQLALLQLQAQPIGDTPILAALLDPSADTCVMADIDQLTPEEAKMLAAMPVDKQKRMIFLTPVALESLGEELRHCQRLTKPIDGRTLKIALSIATNQALPEDDTLVRGRNDDQIMNQFDATVLVAEDTYANQEVLRAMLQMLGCRVHIAADGRQAVDTYKENSVDLVLMDWQMPHLNGYEAGKQIRRFEQENDLKQTPILIVTAGMMDAERKRCLNAGMNGYLNKPLALRDLYDALEEFLPDPLRTDAPIDPSAGGGELDGNLIDGIIDMSAINNIRQIQQETGNDLLGRVFTAFQNEVRSKIDEINLHLEANSQSELRAAAHAIKSLSSNVGAKRLKGMSHDLEQAAAHGDLAACERLLVGLEPCYRQAVEAISEVIRTA</sequence>
<evidence type="ECO:0000256" key="9">
    <source>
        <dbReference type="ARBA" id="ARBA00022989"/>
    </source>
</evidence>
<dbReference type="Gene3D" id="2.130.10.10">
    <property type="entry name" value="YVTN repeat-like/Quinoprotein amine dehydrogenase"/>
    <property type="match status" value="2"/>
</dbReference>
<dbReference type="CDD" id="cd00082">
    <property type="entry name" value="HisKA"/>
    <property type="match status" value="1"/>
</dbReference>
<dbReference type="PANTHER" id="PTHR45339:SF1">
    <property type="entry name" value="HYBRID SIGNAL TRANSDUCTION HISTIDINE KINASE J"/>
    <property type="match status" value="1"/>
</dbReference>
<dbReference type="InterPro" id="IPR036097">
    <property type="entry name" value="HisK_dim/P_sf"/>
</dbReference>
<keyword evidence="8" id="KW-0067">ATP-binding</keyword>
<dbReference type="InterPro" id="IPR003594">
    <property type="entry name" value="HATPase_dom"/>
</dbReference>
<dbReference type="SUPFAM" id="SSF47226">
    <property type="entry name" value="Histidine-containing phosphotransfer domain, HPT domain"/>
    <property type="match status" value="1"/>
</dbReference>
<dbReference type="EC" id="2.7.13.3" evidence="3"/>
<evidence type="ECO:0000256" key="1">
    <source>
        <dbReference type="ARBA" id="ARBA00000085"/>
    </source>
</evidence>
<name>A0ABW4XQM4_9GAMM</name>
<dbReference type="SMART" id="SM00448">
    <property type="entry name" value="REC"/>
    <property type="match status" value="1"/>
</dbReference>
<dbReference type="SUPFAM" id="SSF52172">
    <property type="entry name" value="CheY-like"/>
    <property type="match status" value="1"/>
</dbReference>
<comment type="catalytic activity">
    <reaction evidence="1">
        <text>ATP + protein L-histidine = ADP + protein N-phospho-L-histidine.</text>
        <dbReference type="EC" id="2.7.13.3"/>
    </reaction>
</comment>
<dbReference type="InterPro" id="IPR015943">
    <property type="entry name" value="WD40/YVTN_repeat-like_dom_sf"/>
</dbReference>
<dbReference type="Pfam" id="PF00072">
    <property type="entry name" value="Response_reg"/>
    <property type="match status" value="1"/>
</dbReference>
<dbReference type="PROSITE" id="PS50109">
    <property type="entry name" value="HIS_KIN"/>
    <property type="match status" value="1"/>
</dbReference>
<keyword evidence="9" id="KW-1133">Transmembrane helix</keyword>
<evidence type="ECO:0000256" key="2">
    <source>
        <dbReference type="ARBA" id="ARBA00004651"/>
    </source>
</evidence>
<dbReference type="Pfam" id="PF07495">
    <property type="entry name" value="Y_Y_Y"/>
    <property type="match status" value="1"/>
</dbReference>
<comment type="caution">
    <text evidence="18">The sequence shown here is derived from an EMBL/GenBank/DDBJ whole genome shotgun (WGS) entry which is preliminary data.</text>
</comment>
<dbReference type="PROSITE" id="PS50894">
    <property type="entry name" value="HPT"/>
    <property type="match status" value="1"/>
</dbReference>
<dbReference type="InterPro" id="IPR001789">
    <property type="entry name" value="Sig_transdc_resp-reg_receiver"/>
</dbReference>
<dbReference type="InterPro" id="IPR011006">
    <property type="entry name" value="CheY-like_superfamily"/>
</dbReference>
<dbReference type="CDD" id="cd16922">
    <property type="entry name" value="HATPase_EvgS-ArcB-TorS-like"/>
    <property type="match status" value="1"/>
</dbReference>
<evidence type="ECO:0000256" key="13">
    <source>
        <dbReference type="PROSITE-ProRule" id="PRU00169"/>
    </source>
</evidence>
<keyword evidence="4" id="KW-1003">Cell membrane</keyword>
<keyword evidence="19" id="KW-1185">Reference proteome</keyword>
<feature type="modified residue" description="Phosphohistidine" evidence="12">
    <location>
        <position position="1441"/>
    </location>
</feature>
<dbReference type="InterPro" id="IPR004358">
    <property type="entry name" value="Sig_transdc_His_kin-like_C"/>
</dbReference>
<dbReference type="InterPro" id="IPR036890">
    <property type="entry name" value="HATPase_C_sf"/>
</dbReference>
<dbReference type="Pfam" id="PF02518">
    <property type="entry name" value="HATPase_c"/>
    <property type="match status" value="1"/>
</dbReference>
<organism evidence="18 19">
    <name type="scientific">Corallincola platygyrae</name>
    <dbReference type="NCBI Taxonomy" id="1193278"/>
    <lineage>
        <taxon>Bacteria</taxon>
        <taxon>Pseudomonadati</taxon>
        <taxon>Pseudomonadota</taxon>
        <taxon>Gammaproteobacteria</taxon>
        <taxon>Alteromonadales</taxon>
        <taxon>Psychromonadaceae</taxon>
        <taxon>Corallincola</taxon>
    </lineage>
</organism>
<evidence type="ECO:0000256" key="5">
    <source>
        <dbReference type="ARBA" id="ARBA00022553"/>
    </source>
</evidence>
<evidence type="ECO:0000256" key="11">
    <source>
        <dbReference type="ARBA" id="ARBA00023136"/>
    </source>
</evidence>
<dbReference type="InterPro" id="IPR036641">
    <property type="entry name" value="HPT_dom_sf"/>
</dbReference>
<dbReference type="InterPro" id="IPR003661">
    <property type="entry name" value="HisK_dim/P_dom"/>
</dbReference>
<keyword evidence="7" id="KW-0547">Nucleotide-binding</keyword>
<comment type="subcellular location">
    <subcellularLocation>
        <location evidence="2">Cell membrane</location>
        <topology evidence="2">Multi-pass membrane protein</topology>
    </subcellularLocation>
</comment>
<keyword evidence="11" id="KW-0472">Membrane</keyword>
<dbReference type="CDD" id="cd17546">
    <property type="entry name" value="REC_hyHK_CKI1_RcsC-like"/>
    <property type="match status" value="1"/>
</dbReference>
<evidence type="ECO:0000256" key="4">
    <source>
        <dbReference type="ARBA" id="ARBA00022475"/>
    </source>
</evidence>
<dbReference type="Gene3D" id="3.30.565.10">
    <property type="entry name" value="Histidine kinase-like ATPase, C-terminal domain"/>
    <property type="match status" value="1"/>
</dbReference>
<proteinExistence type="predicted"/>
<dbReference type="Pfam" id="PF01627">
    <property type="entry name" value="Hpt"/>
    <property type="match status" value="1"/>
</dbReference>
<evidence type="ECO:0000256" key="3">
    <source>
        <dbReference type="ARBA" id="ARBA00012438"/>
    </source>
</evidence>
<dbReference type="EMBL" id="JBHUHT010000017">
    <property type="protein sequence ID" value="MFD2097464.1"/>
    <property type="molecule type" value="Genomic_DNA"/>
</dbReference>
<evidence type="ECO:0000256" key="12">
    <source>
        <dbReference type="PROSITE-ProRule" id="PRU00110"/>
    </source>
</evidence>
<feature type="domain" description="Histidine kinase" evidence="15">
    <location>
        <begin position="871"/>
        <end position="1087"/>
    </location>
</feature>
<protein>
    <recommendedName>
        <fullName evidence="3">histidine kinase</fullName>
        <ecNumber evidence="3">2.7.13.3</ecNumber>
    </recommendedName>
</protein>
<dbReference type="SMART" id="SM00387">
    <property type="entry name" value="HATPase_c"/>
    <property type="match status" value="1"/>
</dbReference>
<dbReference type="InterPro" id="IPR011110">
    <property type="entry name" value="Reg_prop"/>
</dbReference>
<feature type="domain" description="HPt" evidence="17">
    <location>
        <begin position="1402"/>
        <end position="1499"/>
    </location>
</feature>
<keyword evidence="10" id="KW-0902">Two-component regulatory system</keyword>
<evidence type="ECO:0000259" key="17">
    <source>
        <dbReference type="PROSITE" id="PS50894"/>
    </source>
</evidence>
<evidence type="ECO:0000256" key="6">
    <source>
        <dbReference type="ARBA" id="ARBA00022692"/>
    </source>
</evidence>
<dbReference type="SUPFAM" id="SSF47384">
    <property type="entry name" value="Homodimeric domain of signal transducing histidine kinase"/>
    <property type="match status" value="1"/>
</dbReference>
<dbReference type="Gene3D" id="1.10.287.130">
    <property type="match status" value="1"/>
</dbReference>
<feature type="modified residue" description="4-aspartylphosphate" evidence="13">
    <location>
        <position position="1288"/>
    </location>
</feature>
<dbReference type="PRINTS" id="PR00344">
    <property type="entry name" value="BCTRLSENSOR"/>
</dbReference>
<dbReference type="PANTHER" id="PTHR45339">
    <property type="entry name" value="HYBRID SIGNAL TRANSDUCTION HISTIDINE KINASE J"/>
    <property type="match status" value="1"/>
</dbReference>
<evidence type="ECO:0000256" key="10">
    <source>
        <dbReference type="ARBA" id="ARBA00023012"/>
    </source>
</evidence>